<evidence type="ECO:0008006" key="3">
    <source>
        <dbReference type="Google" id="ProtNLM"/>
    </source>
</evidence>
<evidence type="ECO:0000313" key="1">
    <source>
        <dbReference type="EMBL" id="MBJ6124859.1"/>
    </source>
</evidence>
<comment type="caution">
    <text evidence="1">The sequence shown here is derived from an EMBL/GenBank/DDBJ whole genome shotgun (WGS) entry which is preliminary data.</text>
</comment>
<protein>
    <recommendedName>
        <fullName evidence="3">DUF262 domain-containing protein</fullName>
    </recommendedName>
</protein>
<dbReference type="EMBL" id="JAELXT010000003">
    <property type="protein sequence ID" value="MBJ6124859.1"/>
    <property type="molecule type" value="Genomic_DNA"/>
</dbReference>
<name>A0ABS0XXS9_9HYPH</name>
<proteinExistence type="predicted"/>
<reference evidence="2" key="1">
    <citation type="submission" date="2020-12" db="EMBL/GenBank/DDBJ databases">
        <title>Hymenobacter sp.</title>
        <authorList>
            <person name="Kim M.K."/>
        </authorList>
    </citation>
    <scope>NUCLEOTIDE SEQUENCE [LARGE SCALE GENOMIC DNA]</scope>
    <source>
        <strain evidence="2">BT325</strain>
    </source>
</reference>
<keyword evidence="2" id="KW-1185">Reference proteome</keyword>
<evidence type="ECO:0000313" key="2">
    <source>
        <dbReference type="Proteomes" id="UP000620670"/>
    </source>
</evidence>
<accession>A0ABS0XXS9</accession>
<gene>
    <name evidence="1" type="ORF">JAO75_05485</name>
</gene>
<dbReference type="Proteomes" id="UP000620670">
    <property type="component" value="Unassembled WGS sequence"/>
</dbReference>
<sequence>MSFTFQPIRVATGFDEEGTMVLDGEQRLVAVLVRLSDANEVAPGQWYLEAGFGRIDGGSHPTFSNLDLAQDWIGERVAHRSSN</sequence>
<organism evidence="1 2">
    <name type="scientific">Microvirga splendida</name>
    <dbReference type="NCBI Taxonomy" id="2795727"/>
    <lineage>
        <taxon>Bacteria</taxon>
        <taxon>Pseudomonadati</taxon>
        <taxon>Pseudomonadota</taxon>
        <taxon>Alphaproteobacteria</taxon>
        <taxon>Hyphomicrobiales</taxon>
        <taxon>Methylobacteriaceae</taxon>
        <taxon>Microvirga</taxon>
    </lineage>
</organism>